<dbReference type="RefSeq" id="WP_147181349.1">
    <property type="nucleotide sequence ID" value="NZ_BJZP01000019.1"/>
</dbReference>
<organism evidence="1 2">
    <name type="scientific">Ciceribacter naphthalenivorans</name>
    <dbReference type="NCBI Taxonomy" id="1118451"/>
    <lineage>
        <taxon>Bacteria</taxon>
        <taxon>Pseudomonadati</taxon>
        <taxon>Pseudomonadota</taxon>
        <taxon>Alphaproteobacteria</taxon>
        <taxon>Hyphomicrobiales</taxon>
        <taxon>Rhizobiaceae</taxon>
        <taxon>Ciceribacter</taxon>
    </lineage>
</organism>
<dbReference type="Gene3D" id="3.40.50.1000">
    <property type="entry name" value="HAD superfamily/HAD-like"/>
    <property type="match status" value="1"/>
</dbReference>
<dbReference type="EMBL" id="BJZP01000019">
    <property type="protein sequence ID" value="GEO86403.1"/>
    <property type="molecule type" value="Genomic_DNA"/>
</dbReference>
<comment type="caution">
    <text evidence="1">The sequence shown here is derived from an EMBL/GenBank/DDBJ whole genome shotgun (WGS) entry which is preliminary data.</text>
</comment>
<accession>A0A512HLS6</accession>
<dbReference type="AlphaFoldDB" id="A0A512HLS6"/>
<dbReference type="InterPro" id="IPR023214">
    <property type="entry name" value="HAD_sf"/>
</dbReference>
<keyword evidence="2" id="KW-1185">Reference proteome</keyword>
<evidence type="ECO:0000313" key="2">
    <source>
        <dbReference type="Proteomes" id="UP000321717"/>
    </source>
</evidence>
<gene>
    <name evidence="1" type="ORF">RNA01_33350</name>
</gene>
<evidence type="ECO:0000313" key="1">
    <source>
        <dbReference type="EMBL" id="GEO86403.1"/>
    </source>
</evidence>
<reference evidence="1 2" key="1">
    <citation type="submission" date="2019-07" db="EMBL/GenBank/DDBJ databases">
        <title>Whole genome shotgun sequence of Rhizobium naphthalenivorans NBRC 107585.</title>
        <authorList>
            <person name="Hosoyama A."/>
            <person name="Uohara A."/>
            <person name="Ohji S."/>
            <person name="Ichikawa N."/>
        </authorList>
    </citation>
    <scope>NUCLEOTIDE SEQUENCE [LARGE SCALE GENOMIC DNA]</scope>
    <source>
        <strain evidence="1 2">NBRC 107585</strain>
    </source>
</reference>
<name>A0A512HLS6_9HYPH</name>
<protein>
    <submittedName>
        <fullName evidence="1">Uncharacterized protein</fullName>
    </submittedName>
</protein>
<dbReference type="Proteomes" id="UP000321717">
    <property type="component" value="Unassembled WGS sequence"/>
</dbReference>
<proteinExistence type="predicted"/>
<dbReference type="OrthoDB" id="7192139at2"/>
<sequence>MTDGRGTIRLGERPLVMCDVDDVVLEFVTPFQAFLESRGHRLLSRSFRLHGNIIDKKAETMVDDRSVSGLIDSFFAAQEAWQKPFVGVPETLQRLAKEADLVFLTAMPPRHAKARRQLLERFGLNYPLIALEEPKGPVVQRLHNDRPLPVAFVDDMVHNLHSVGEHVPDSLLIHLPPSVAIHKFAPVAAGHVHRVQNWTEAETLIIAHILS</sequence>